<proteinExistence type="inferred from homology"/>
<dbReference type="Pfam" id="PF01243">
    <property type="entry name" value="PNPOx_N"/>
    <property type="match status" value="1"/>
</dbReference>
<organism evidence="12 13">
    <name type="scientific">Salinimicrobium catena</name>
    <dbReference type="NCBI Taxonomy" id="390640"/>
    <lineage>
        <taxon>Bacteria</taxon>
        <taxon>Pseudomonadati</taxon>
        <taxon>Bacteroidota</taxon>
        <taxon>Flavobacteriia</taxon>
        <taxon>Flavobacteriales</taxon>
        <taxon>Flavobacteriaceae</taxon>
        <taxon>Salinimicrobium</taxon>
    </lineage>
</organism>
<protein>
    <recommendedName>
        <fullName evidence="7">Pyridoxine/pyridoxamine 5'-phosphate oxidase</fullName>
        <ecNumber evidence="7">1.4.3.5</ecNumber>
    </recommendedName>
    <alternativeName>
        <fullName evidence="7">PNP/PMP oxidase</fullName>
        <shortName evidence="7">PNPOx</shortName>
    </alternativeName>
    <alternativeName>
        <fullName evidence="7">Pyridoxal 5'-phosphate synthase</fullName>
    </alternativeName>
</protein>
<evidence type="ECO:0000259" key="11">
    <source>
        <dbReference type="Pfam" id="PF10590"/>
    </source>
</evidence>
<keyword evidence="6 7" id="KW-0664">Pyridoxine biosynthesis</keyword>
<keyword evidence="5 7" id="KW-0560">Oxidoreductase</keyword>
<reference evidence="12 13" key="1">
    <citation type="submission" date="2016-10" db="EMBL/GenBank/DDBJ databases">
        <authorList>
            <person name="de Groot N.N."/>
        </authorList>
    </citation>
    <scope>NUCLEOTIDE SEQUENCE [LARGE SCALE GENOMIC DNA]</scope>
    <source>
        <strain evidence="12 13">DSM 23553</strain>
    </source>
</reference>
<comment type="cofactor">
    <cofactor evidence="7 9">
        <name>FMN</name>
        <dbReference type="ChEBI" id="CHEBI:58210"/>
    </cofactor>
    <text evidence="7 9">Binds 1 FMN per subunit.</text>
</comment>
<comment type="pathway">
    <text evidence="7">Cofactor metabolism; pyridoxal 5'-phosphate salvage; pyridoxal 5'-phosphate from pyridoxamine 5'-phosphate: step 1/1.</text>
</comment>
<feature type="binding site" evidence="7 9">
    <location>
        <position position="85"/>
    </location>
    <ligand>
        <name>FMN</name>
        <dbReference type="ChEBI" id="CHEBI:58210"/>
    </ligand>
</feature>
<evidence type="ECO:0000256" key="2">
    <source>
        <dbReference type="ARBA" id="ARBA00011738"/>
    </source>
</evidence>
<dbReference type="HAMAP" id="MF_01629">
    <property type="entry name" value="PdxH"/>
    <property type="match status" value="1"/>
</dbReference>
<feature type="binding site" evidence="8">
    <location>
        <begin position="9"/>
        <end position="12"/>
    </location>
    <ligand>
        <name>substrate</name>
    </ligand>
</feature>
<feature type="binding site" evidence="7 9">
    <location>
        <position position="107"/>
    </location>
    <ligand>
        <name>FMN</name>
        <dbReference type="ChEBI" id="CHEBI:58210"/>
    </ligand>
</feature>
<dbReference type="NCBIfam" id="TIGR00558">
    <property type="entry name" value="pdxH"/>
    <property type="match status" value="1"/>
</dbReference>
<evidence type="ECO:0000313" key="12">
    <source>
        <dbReference type="EMBL" id="SEE68245.1"/>
    </source>
</evidence>
<dbReference type="PANTHER" id="PTHR10851:SF0">
    <property type="entry name" value="PYRIDOXINE-5'-PHOSPHATE OXIDASE"/>
    <property type="match status" value="1"/>
</dbReference>
<dbReference type="PIRSF" id="PIRSF000190">
    <property type="entry name" value="Pyd_amn-ph_oxd"/>
    <property type="match status" value="1"/>
</dbReference>
<dbReference type="OrthoDB" id="9780392at2"/>
<keyword evidence="3 7" id="KW-0285">Flavoprotein</keyword>
<evidence type="ECO:0000256" key="8">
    <source>
        <dbReference type="PIRSR" id="PIRSR000190-1"/>
    </source>
</evidence>
<name>A0A1H5KTU6_9FLAO</name>
<sequence length="214" mass="25436">MKNKLHDYRKLYQKHQLLEDELPSDPFELFHYWIRETETNKEVEEINTMTVSTVGLDGFPKSRVVLLKEYDMEGFVFYTNYLSEKGKSISENPKVCLSFFWPTSERQVIIKGIAQKTSEEEAQEYFQSRPRGSQLGAWASAQSSIIPSREFLKKRLEKLEAEYEGKEVPKPPYWGGYKVIPLEFEYWQGRPNRLHDRIYYSKENDNWKMDRLAP</sequence>
<evidence type="ECO:0000256" key="1">
    <source>
        <dbReference type="ARBA" id="ARBA00007301"/>
    </source>
</evidence>
<keyword evidence="13" id="KW-1185">Reference proteome</keyword>
<dbReference type="RefSeq" id="WP_093112351.1">
    <property type="nucleotide sequence ID" value="NZ_FNGG01000002.1"/>
</dbReference>
<evidence type="ECO:0000256" key="3">
    <source>
        <dbReference type="ARBA" id="ARBA00022630"/>
    </source>
</evidence>
<keyword evidence="4 7" id="KW-0288">FMN</keyword>
<feature type="binding site" evidence="7 9">
    <location>
        <begin position="142"/>
        <end position="143"/>
    </location>
    <ligand>
        <name>FMN</name>
        <dbReference type="ChEBI" id="CHEBI:58210"/>
    </ligand>
</feature>
<evidence type="ECO:0000256" key="7">
    <source>
        <dbReference type="HAMAP-Rule" id="MF_01629"/>
    </source>
</evidence>
<evidence type="ECO:0000313" key="13">
    <source>
        <dbReference type="Proteomes" id="UP000199448"/>
    </source>
</evidence>
<comment type="catalytic activity">
    <reaction evidence="7">
        <text>pyridoxine 5'-phosphate + O2 = pyridoxal 5'-phosphate + H2O2</text>
        <dbReference type="Rhea" id="RHEA:15149"/>
        <dbReference type="ChEBI" id="CHEBI:15379"/>
        <dbReference type="ChEBI" id="CHEBI:16240"/>
        <dbReference type="ChEBI" id="CHEBI:58589"/>
        <dbReference type="ChEBI" id="CHEBI:597326"/>
        <dbReference type="EC" id="1.4.3.5"/>
    </reaction>
</comment>
<dbReference type="GO" id="GO:0004733">
    <property type="term" value="F:pyridoxamine phosphate oxidase activity"/>
    <property type="evidence" value="ECO:0007669"/>
    <property type="project" value="UniProtKB-UniRule"/>
</dbReference>
<dbReference type="GO" id="GO:0010181">
    <property type="term" value="F:FMN binding"/>
    <property type="evidence" value="ECO:0007669"/>
    <property type="project" value="UniProtKB-UniRule"/>
</dbReference>
<comment type="similarity">
    <text evidence="1 7">Belongs to the pyridoxamine 5'-phosphate oxidase family.</text>
</comment>
<dbReference type="GO" id="GO:0008615">
    <property type="term" value="P:pyridoxine biosynthetic process"/>
    <property type="evidence" value="ECO:0007669"/>
    <property type="project" value="UniProtKB-UniRule"/>
</dbReference>
<feature type="binding site" evidence="7 8">
    <location>
        <position position="68"/>
    </location>
    <ligand>
        <name>substrate</name>
    </ligand>
</feature>
<accession>A0A1H5KTU6</accession>
<feature type="binding site" evidence="7 8">
    <location>
        <position position="125"/>
    </location>
    <ligand>
        <name>substrate</name>
    </ligand>
</feature>
<dbReference type="InterPro" id="IPR012349">
    <property type="entry name" value="Split_barrel_FMN-bd"/>
</dbReference>
<dbReference type="Proteomes" id="UP000199448">
    <property type="component" value="Unassembled WGS sequence"/>
</dbReference>
<dbReference type="EC" id="1.4.3.5" evidence="7"/>
<feature type="domain" description="Pyridoxamine 5'-phosphate oxidase N-terminal" evidence="10">
    <location>
        <begin position="38"/>
        <end position="160"/>
    </location>
</feature>
<feature type="binding site" evidence="7 9">
    <location>
        <position position="197"/>
    </location>
    <ligand>
        <name>FMN</name>
        <dbReference type="ChEBI" id="CHEBI:58210"/>
    </ligand>
</feature>
<feature type="binding site" evidence="7 9">
    <location>
        <begin position="63"/>
        <end position="68"/>
    </location>
    <ligand>
        <name>FMN</name>
        <dbReference type="ChEBI" id="CHEBI:58210"/>
    </ligand>
</feature>
<feature type="domain" description="Pyridoxine 5'-phosphate oxidase dimerisation C-terminal" evidence="11">
    <location>
        <begin position="174"/>
        <end position="214"/>
    </location>
</feature>
<comment type="caution">
    <text evidence="7">Lacks conserved residue(s) required for the propagation of feature annotation.</text>
</comment>
<comment type="subunit">
    <text evidence="2 7">Homodimer.</text>
</comment>
<dbReference type="EMBL" id="FNUG01000002">
    <property type="protein sequence ID" value="SEE68245.1"/>
    <property type="molecule type" value="Genomic_DNA"/>
</dbReference>
<dbReference type="Pfam" id="PF10590">
    <property type="entry name" value="PNP_phzG_C"/>
    <property type="match status" value="1"/>
</dbReference>
<dbReference type="STRING" id="390640.SAMN04488034_1022"/>
<evidence type="ECO:0000259" key="10">
    <source>
        <dbReference type="Pfam" id="PF01243"/>
    </source>
</evidence>
<comment type="catalytic activity">
    <reaction evidence="7">
        <text>pyridoxamine 5'-phosphate + O2 + H2O = pyridoxal 5'-phosphate + H2O2 + NH4(+)</text>
        <dbReference type="Rhea" id="RHEA:15817"/>
        <dbReference type="ChEBI" id="CHEBI:15377"/>
        <dbReference type="ChEBI" id="CHEBI:15379"/>
        <dbReference type="ChEBI" id="CHEBI:16240"/>
        <dbReference type="ChEBI" id="CHEBI:28938"/>
        <dbReference type="ChEBI" id="CHEBI:58451"/>
        <dbReference type="ChEBI" id="CHEBI:597326"/>
        <dbReference type="EC" id="1.4.3.5"/>
    </reaction>
</comment>
<dbReference type="Gene3D" id="2.30.110.10">
    <property type="entry name" value="Electron Transport, Fmn-binding Protein, Chain A"/>
    <property type="match status" value="1"/>
</dbReference>
<evidence type="ECO:0000256" key="9">
    <source>
        <dbReference type="PIRSR" id="PIRSR000190-2"/>
    </source>
</evidence>
<feature type="binding site" evidence="7 8">
    <location>
        <begin position="193"/>
        <end position="195"/>
    </location>
    <ligand>
        <name>substrate</name>
    </ligand>
</feature>
<feature type="binding site" evidence="7 9">
    <location>
        <begin position="78"/>
        <end position="79"/>
    </location>
    <ligand>
        <name>FMN</name>
        <dbReference type="ChEBI" id="CHEBI:58210"/>
    </ligand>
</feature>
<dbReference type="FunFam" id="2.30.110.10:FF:000020">
    <property type="entry name" value="PNPO isoform 11"/>
    <property type="match status" value="1"/>
</dbReference>
<dbReference type="NCBIfam" id="NF004231">
    <property type="entry name" value="PRK05679.1"/>
    <property type="match status" value="1"/>
</dbReference>
<evidence type="ECO:0000256" key="4">
    <source>
        <dbReference type="ARBA" id="ARBA00022643"/>
    </source>
</evidence>
<comment type="pathway">
    <text evidence="7">Cofactor metabolism; pyridoxal 5'-phosphate salvage; pyridoxal 5'-phosphate from pyridoxine 5'-phosphate: step 1/1.</text>
</comment>
<dbReference type="SUPFAM" id="SSF50475">
    <property type="entry name" value="FMN-binding split barrel"/>
    <property type="match status" value="1"/>
</dbReference>
<dbReference type="AlphaFoldDB" id="A0A1H5KTU6"/>
<evidence type="ECO:0000256" key="6">
    <source>
        <dbReference type="ARBA" id="ARBA00023096"/>
    </source>
</evidence>
<dbReference type="InterPro" id="IPR019576">
    <property type="entry name" value="Pyridoxamine_oxidase_dimer_C"/>
</dbReference>
<dbReference type="InterPro" id="IPR011576">
    <property type="entry name" value="Pyridox_Oxase_N"/>
</dbReference>
<feature type="binding site" evidence="7 9">
    <location>
        <position position="187"/>
    </location>
    <ligand>
        <name>FMN</name>
        <dbReference type="ChEBI" id="CHEBI:58210"/>
    </ligand>
</feature>
<dbReference type="InterPro" id="IPR000659">
    <property type="entry name" value="Pyridox_Oxase"/>
</dbReference>
<dbReference type="PANTHER" id="PTHR10851">
    <property type="entry name" value="PYRIDOXINE-5-PHOSPHATE OXIDASE"/>
    <property type="match status" value="1"/>
</dbReference>
<evidence type="ECO:0000256" key="5">
    <source>
        <dbReference type="ARBA" id="ARBA00023002"/>
    </source>
</evidence>
<dbReference type="UniPathway" id="UPA01068">
    <property type="reaction ID" value="UER00304"/>
</dbReference>
<feature type="binding site" evidence="7 8">
    <location>
        <position position="133"/>
    </location>
    <ligand>
        <name>substrate</name>
    </ligand>
</feature>
<comment type="function">
    <text evidence="7">Catalyzes the oxidation of either pyridoxine 5'-phosphate (PNP) or pyridoxamine 5'-phosphate (PMP) into pyridoxal 5'-phosphate (PLP).</text>
</comment>
<gene>
    <name evidence="7" type="primary">pdxH</name>
    <name evidence="12" type="ORF">SAMN04488034_1022</name>
</gene>
<feature type="binding site" evidence="7 8">
    <location>
        <position position="129"/>
    </location>
    <ligand>
        <name>substrate</name>
    </ligand>
</feature>